<proteinExistence type="predicted"/>
<sequence>MNYIITPPSPTEYDAFFKNYVEGAQTEDLLYGLEASGSYITGYFRELPEEKLNYHYAPGKWSIKEILVHLMDTERIFAYRALRFARHDETELSGFDQDRYIVPAKAAVRAIASILQEFIAVRLATIELFRNFDEEALSRTGIGSGKRVSVRALGYSILGHEIHHLKLIKERCLKQ</sequence>
<protein>
    <submittedName>
        <fullName evidence="2">DinB family protein</fullName>
    </submittedName>
</protein>
<comment type="caution">
    <text evidence="2">The sequence shown here is derived from an EMBL/GenBank/DDBJ whole genome shotgun (WGS) entry which is preliminary data.</text>
</comment>
<dbReference type="Gene3D" id="1.20.120.450">
    <property type="entry name" value="dinb family like domain"/>
    <property type="match status" value="1"/>
</dbReference>
<dbReference type="SUPFAM" id="SSF109854">
    <property type="entry name" value="DinB/YfiT-like putative metalloenzymes"/>
    <property type="match status" value="1"/>
</dbReference>
<gene>
    <name evidence="2" type="ORF">ACFSKU_18040</name>
</gene>
<dbReference type="RefSeq" id="WP_229962464.1">
    <property type="nucleotide sequence ID" value="NZ_JAJJWI010000023.1"/>
</dbReference>
<evidence type="ECO:0000313" key="3">
    <source>
        <dbReference type="Proteomes" id="UP001597369"/>
    </source>
</evidence>
<accession>A0ABW4X2G3</accession>
<evidence type="ECO:0000259" key="1">
    <source>
        <dbReference type="Pfam" id="PF12867"/>
    </source>
</evidence>
<name>A0ABW4X2G3_9BACT</name>
<keyword evidence="3" id="KW-1185">Reference proteome</keyword>
<organism evidence="2 3">
    <name type="scientific">Pontibacter silvestris</name>
    <dbReference type="NCBI Taxonomy" id="2305183"/>
    <lineage>
        <taxon>Bacteria</taxon>
        <taxon>Pseudomonadati</taxon>
        <taxon>Bacteroidota</taxon>
        <taxon>Cytophagia</taxon>
        <taxon>Cytophagales</taxon>
        <taxon>Hymenobacteraceae</taxon>
        <taxon>Pontibacter</taxon>
    </lineage>
</organism>
<reference evidence="3" key="1">
    <citation type="journal article" date="2019" name="Int. J. Syst. Evol. Microbiol.">
        <title>The Global Catalogue of Microorganisms (GCM) 10K type strain sequencing project: providing services to taxonomists for standard genome sequencing and annotation.</title>
        <authorList>
            <consortium name="The Broad Institute Genomics Platform"/>
            <consortium name="The Broad Institute Genome Sequencing Center for Infectious Disease"/>
            <person name="Wu L."/>
            <person name="Ma J."/>
        </authorList>
    </citation>
    <scope>NUCLEOTIDE SEQUENCE [LARGE SCALE GENOMIC DNA]</scope>
    <source>
        <strain evidence="3">JCM 16545</strain>
    </source>
</reference>
<dbReference type="Proteomes" id="UP001597369">
    <property type="component" value="Unassembled WGS sequence"/>
</dbReference>
<dbReference type="EMBL" id="JBHUHV010000055">
    <property type="protein sequence ID" value="MFD2068797.1"/>
    <property type="molecule type" value="Genomic_DNA"/>
</dbReference>
<feature type="domain" description="DinB-like" evidence="1">
    <location>
        <begin position="34"/>
        <end position="168"/>
    </location>
</feature>
<dbReference type="Pfam" id="PF12867">
    <property type="entry name" value="DinB_2"/>
    <property type="match status" value="1"/>
</dbReference>
<evidence type="ECO:0000313" key="2">
    <source>
        <dbReference type="EMBL" id="MFD2068797.1"/>
    </source>
</evidence>
<dbReference type="InterPro" id="IPR024775">
    <property type="entry name" value="DinB-like"/>
</dbReference>
<dbReference type="InterPro" id="IPR034660">
    <property type="entry name" value="DinB/YfiT-like"/>
</dbReference>